<feature type="domain" description="Ketopantoate reductase N-terminal" evidence="1">
    <location>
        <begin position="3"/>
        <end position="76"/>
    </location>
</feature>
<protein>
    <submittedName>
        <fullName evidence="2">NAD(P)-binding domain-containing protein</fullName>
    </submittedName>
</protein>
<gene>
    <name evidence="2" type="ORF">K8V74_02125</name>
</gene>
<dbReference type="Pfam" id="PF02558">
    <property type="entry name" value="ApbA"/>
    <property type="match status" value="1"/>
</dbReference>
<dbReference type="Gene3D" id="3.40.50.720">
    <property type="entry name" value="NAD(P)-binding Rossmann-like Domain"/>
    <property type="match status" value="1"/>
</dbReference>
<accession>A0A9D2UKZ7</accession>
<proteinExistence type="predicted"/>
<dbReference type="EMBL" id="DYXR01000066">
    <property type="protein sequence ID" value="HJE76726.1"/>
    <property type="molecule type" value="Genomic_DNA"/>
</dbReference>
<comment type="caution">
    <text evidence="2">The sequence shown here is derived from an EMBL/GenBank/DDBJ whole genome shotgun (WGS) entry which is preliminary data.</text>
</comment>
<organism evidence="2 3">
    <name type="scientific">Brevibacterium epidermidis</name>
    <dbReference type="NCBI Taxonomy" id="1698"/>
    <lineage>
        <taxon>Bacteria</taxon>
        <taxon>Bacillati</taxon>
        <taxon>Actinomycetota</taxon>
        <taxon>Actinomycetes</taxon>
        <taxon>Micrococcales</taxon>
        <taxon>Brevibacteriaceae</taxon>
        <taxon>Brevibacterium</taxon>
    </lineage>
</organism>
<reference evidence="2" key="1">
    <citation type="journal article" date="2021" name="PeerJ">
        <title>Extensive microbial diversity within the chicken gut microbiome revealed by metagenomics and culture.</title>
        <authorList>
            <person name="Gilroy R."/>
            <person name="Ravi A."/>
            <person name="Getino M."/>
            <person name="Pursley I."/>
            <person name="Horton D.L."/>
            <person name="Alikhan N.F."/>
            <person name="Baker D."/>
            <person name="Gharbi K."/>
            <person name="Hall N."/>
            <person name="Watson M."/>
            <person name="Adriaenssens E.M."/>
            <person name="Foster-Nyarko E."/>
            <person name="Jarju S."/>
            <person name="Secka A."/>
            <person name="Antonio M."/>
            <person name="Oren A."/>
            <person name="Chaudhuri R.R."/>
            <person name="La Ragione R."/>
            <person name="Hildebrand F."/>
            <person name="Pallen M.J."/>
        </authorList>
    </citation>
    <scope>NUCLEOTIDE SEQUENCE</scope>
    <source>
        <strain evidence="2">CHK139-4039</strain>
    </source>
</reference>
<evidence type="ECO:0000313" key="3">
    <source>
        <dbReference type="Proteomes" id="UP000743760"/>
    </source>
</evidence>
<dbReference type="AlphaFoldDB" id="A0A9D2UKZ7"/>
<dbReference type="Proteomes" id="UP000743760">
    <property type="component" value="Unassembled WGS sequence"/>
</dbReference>
<name>A0A9D2UKZ7_BREEP</name>
<dbReference type="InterPro" id="IPR013332">
    <property type="entry name" value="KPR_N"/>
</dbReference>
<sequence>MRVHIIGTGLLGASLGLALSANGHQVTLEDTSPTAQQLAADLGAGQVLNSKTTVAEAADPTGATDAAAPAAHPDIVV</sequence>
<dbReference type="InterPro" id="IPR036291">
    <property type="entry name" value="NAD(P)-bd_dom_sf"/>
</dbReference>
<feature type="non-terminal residue" evidence="2">
    <location>
        <position position="77"/>
    </location>
</feature>
<dbReference type="SUPFAM" id="SSF51735">
    <property type="entry name" value="NAD(P)-binding Rossmann-fold domains"/>
    <property type="match status" value="1"/>
</dbReference>
<evidence type="ECO:0000313" key="2">
    <source>
        <dbReference type="EMBL" id="HJE76726.1"/>
    </source>
</evidence>
<reference evidence="2" key="2">
    <citation type="submission" date="2021-09" db="EMBL/GenBank/DDBJ databases">
        <authorList>
            <person name="Gilroy R."/>
        </authorList>
    </citation>
    <scope>NUCLEOTIDE SEQUENCE</scope>
    <source>
        <strain evidence="2">CHK139-4039</strain>
    </source>
</reference>
<evidence type="ECO:0000259" key="1">
    <source>
        <dbReference type="Pfam" id="PF02558"/>
    </source>
</evidence>